<keyword evidence="2" id="KW-0472">Membrane</keyword>
<organism evidence="3 4">
    <name type="scientific">Chitinimonas arctica</name>
    <dbReference type="NCBI Taxonomy" id="2594795"/>
    <lineage>
        <taxon>Bacteria</taxon>
        <taxon>Pseudomonadati</taxon>
        <taxon>Pseudomonadota</taxon>
        <taxon>Betaproteobacteria</taxon>
        <taxon>Neisseriales</taxon>
        <taxon>Chitinibacteraceae</taxon>
        <taxon>Chitinimonas</taxon>
    </lineage>
</organism>
<gene>
    <name evidence="3" type="ORF">FNU76_04215</name>
</gene>
<feature type="transmembrane region" description="Helical" evidence="2">
    <location>
        <begin position="371"/>
        <end position="390"/>
    </location>
</feature>
<name>A0A516SBV0_9NEIS</name>
<evidence type="ECO:0000256" key="2">
    <source>
        <dbReference type="SAM" id="Phobius"/>
    </source>
</evidence>
<evidence type="ECO:0000313" key="3">
    <source>
        <dbReference type="EMBL" id="QDQ25621.1"/>
    </source>
</evidence>
<dbReference type="KEGG" id="cari:FNU76_04215"/>
<dbReference type="RefSeq" id="WP_143856546.1">
    <property type="nucleotide sequence ID" value="NZ_CP041730.1"/>
</dbReference>
<dbReference type="Proteomes" id="UP000317550">
    <property type="component" value="Chromosome"/>
</dbReference>
<dbReference type="AlphaFoldDB" id="A0A516SBV0"/>
<reference evidence="4" key="1">
    <citation type="submission" date="2019-07" db="EMBL/GenBank/DDBJ databases">
        <title>Chitinimonas sp. nov., isolated from Ny-Alesund, arctica soil.</title>
        <authorList>
            <person name="Xu Q."/>
            <person name="Peng F."/>
        </authorList>
    </citation>
    <scope>NUCLEOTIDE SEQUENCE [LARGE SCALE GENOMIC DNA]</scope>
    <source>
        <strain evidence="4">R3-44</strain>
    </source>
</reference>
<sequence length="566" mass="61053">MPPIPTAIFHRLTCIRSHPSPKQPDKPAPSRSPEKQKIKEYNLQYGLLGPWTVETFANVSLSPSTIVDACRNRAPLLPAAAGGIFSLAGGAFGLVDASLNWRATIKMAIAIRKTQVQKRDNKPDAKKFEASKTAERKEAGEPTPIASPLTGAYAHAQYREAKIGLKQQIKAVPTSAVEWARDGVLQVGNAGLSIIGAAEALGAAVHLAAPAAGIAGGAASVASGVAHIVQGGLAWRATNNARQIAKLLRDKMEGCLDRNHKPSLAELAAAREGLLKKDGSLPGKKIPEDNVRFYKYKNLAHDFKLNSRTEYEHIQNVYKSFYEQFRINQDAERSAQKEERSHAKKRILYGAIGVAAGVTTIALAATGVGLIALAAIGAAALLAGGLWIAYSTRRNRQLCEQARKAWHDNTAQKKTADALHDQLLATLEAQIKTDDHATNNHLAATLLARHLGGGKEAAKAWGARTREDIAEHKREFSKWTAVDNGVFNEGKGATIISEAGLKIRRKFSVLFLLRTGMSEHDIHELKVLLANGQKGTAIQRISQFLSNDGGRALWKPEASESSTIPI</sequence>
<evidence type="ECO:0000256" key="1">
    <source>
        <dbReference type="SAM" id="MobiDB-lite"/>
    </source>
</evidence>
<protein>
    <submittedName>
        <fullName evidence="3">Uncharacterized protein</fullName>
    </submittedName>
</protein>
<evidence type="ECO:0000313" key="4">
    <source>
        <dbReference type="Proteomes" id="UP000317550"/>
    </source>
</evidence>
<dbReference type="EMBL" id="CP041730">
    <property type="protein sequence ID" value="QDQ25621.1"/>
    <property type="molecule type" value="Genomic_DNA"/>
</dbReference>
<keyword evidence="2" id="KW-0812">Transmembrane</keyword>
<feature type="transmembrane region" description="Helical" evidence="2">
    <location>
        <begin position="347"/>
        <end position="365"/>
    </location>
</feature>
<accession>A0A516SBV0</accession>
<keyword evidence="2" id="KW-1133">Transmembrane helix</keyword>
<feature type="compositionally biased region" description="Basic and acidic residues" evidence="1">
    <location>
        <begin position="117"/>
        <end position="140"/>
    </location>
</feature>
<keyword evidence="4" id="KW-1185">Reference proteome</keyword>
<feature type="region of interest" description="Disordered" evidence="1">
    <location>
        <begin position="16"/>
        <end position="36"/>
    </location>
</feature>
<proteinExistence type="predicted"/>
<feature type="region of interest" description="Disordered" evidence="1">
    <location>
        <begin position="116"/>
        <end position="147"/>
    </location>
</feature>